<gene>
    <name evidence="6" type="ORF">COX21_02545</name>
</gene>
<organism evidence="6 7">
    <name type="scientific">Candidatus Falkowbacteria bacterium CG23_combo_of_CG06-09_8_20_14_all_41_10</name>
    <dbReference type="NCBI Taxonomy" id="1974571"/>
    <lineage>
        <taxon>Bacteria</taxon>
        <taxon>Candidatus Falkowiibacteriota</taxon>
    </lineage>
</organism>
<reference evidence="6 7" key="1">
    <citation type="submission" date="2017-09" db="EMBL/GenBank/DDBJ databases">
        <title>Depth-based differentiation of microbial function through sediment-hosted aquifers and enrichment of novel symbionts in the deep terrestrial subsurface.</title>
        <authorList>
            <person name="Probst A.J."/>
            <person name="Ladd B."/>
            <person name="Jarett J.K."/>
            <person name="Geller-Mcgrath D.E."/>
            <person name="Sieber C.M."/>
            <person name="Emerson J.B."/>
            <person name="Anantharaman K."/>
            <person name="Thomas B.C."/>
            <person name="Malmstrom R."/>
            <person name="Stieglmeier M."/>
            <person name="Klingl A."/>
            <person name="Woyke T."/>
            <person name="Ryan C.M."/>
            <person name="Banfield J.F."/>
        </authorList>
    </citation>
    <scope>NUCLEOTIDE SEQUENCE [LARGE SCALE GENOMIC DNA]</scope>
    <source>
        <strain evidence="6">CG23_combo_of_CG06-09_8_20_14_all_41_10</strain>
    </source>
</reference>
<protein>
    <recommendedName>
        <fullName evidence="8">Import component protein</fullName>
    </recommendedName>
</protein>
<keyword evidence="3 5" id="KW-1133">Transmembrane helix</keyword>
<name>A0A2G9ZMV0_9BACT</name>
<comment type="caution">
    <text evidence="6">The sequence shown here is derived from an EMBL/GenBank/DDBJ whole genome shotgun (WGS) entry which is preliminary data.</text>
</comment>
<accession>A0A2G9ZMV0</accession>
<evidence type="ECO:0000256" key="5">
    <source>
        <dbReference type="SAM" id="Phobius"/>
    </source>
</evidence>
<proteinExistence type="predicted"/>
<evidence type="ECO:0000256" key="4">
    <source>
        <dbReference type="ARBA" id="ARBA00023136"/>
    </source>
</evidence>
<feature type="transmembrane region" description="Helical" evidence="5">
    <location>
        <begin position="15"/>
        <end position="35"/>
    </location>
</feature>
<comment type="subcellular location">
    <subcellularLocation>
        <location evidence="1">Membrane</location>
        <topology evidence="1">Multi-pass membrane protein</topology>
    </subcellularLocation>
</comment>
<dbReference type="Pfam" id="PF09685">
    <property type="entry name" value="MamF_MmsF"/>
    <property type="match status" value="1"/>
</dbReference>
<evidence type="ECO:0000256" key="2">
    <source>
        <dbReference type="ARBA" id="ARBA00022692"/>
    </source>
</evidence>
<keyword evidence="4 5" id="KW-0472">Membrane</keyword>
<sequence length="111" mass="12382">MSQNPILPTAGKQNTAMAIIAYILFFVPLLTGDANKDDFVKYHTKQGLVLFLLVVLLNIVDWVMPFYIWFTINWILSLGTLVLLIIGISNAAGGKKQPLPLIGKFANIFKF</sequence>
<feature type="transmembrane region" description="Helical" evidence="5">
    <location>
        <begin position="47"/>
        <end position="68"/>
    </location>
</feature>
<evidence type="ECO:0000313" key="6">
    <source>
        <dbReference type="EMBL" id="PIP34509.1"/>
    </source>
</evidence>
<keyword evidence="2 5" id="KW-0812">Transmembrane</keyword>
<dbReference type="EMBL" id="PCSE01000073">
    <property type="protein sequence ID" value="PIP34509.1"/>
    <property type="molecule type" value="Genomic_DNA"/>
</dbReference>
<dbReference type="Proteomes" id="UP000231408">
    <property type="component" value="Unassembled WGS sequence"/>
</dbReference>
<dbReference type="InterPro" id="IPR019109">
    <property type="entry name" value="MamF_MmsF"/>
</dbReference>
<evidence type="ECO:0000256" key="1">
    <source>
        <dbReference type="ARBA" id="ARBA00004141"/>
    </source>
</evidence>
<evidence type="ECO:0008006" key="8">
    <source>
        <dbReference type="Google" id="ProtNLM"/>
    </source>
</evidence>
<dbReference type="AlphaFoldDB" id="A0A2G9ZMV0"/>
<feature type="transmembrane region" description="Helical" evidence="5">
    <location>
        <begin position="74"/>
        <end position="92"/>
    </location>
</feature>
<evidence type="ECO:0000313" key="7">
    <source>
        <dbReference type="Proteomes" id="UP000231408"/>
    </source>
</evidence>
<evidence type="ECO:0000256" key="3">
    <source>
        <dbReference type="ARBA" id="ARBA00022989"/>
    </source>
</evidence>